<dbReference type="EMBL" id="JBDLBR010000007">
    <property type="protein sequence ID" value="MEN7538693.1"/>
    <property type="molecule type" value="Genomic_DNA"/>
</dbReference>
<protein>
    <submittedName>
        <fullName evidence="3">Serine hydrolase domain-containing protein</fullName>
        <ecNumber evidence="3">3.1.1.103</ecNumber>
    </submittedName>
</protein>
<dbReference type="Proteomes" id="UP001484535">
    <property type="component" value="Unassembled WGS sequence"/>
</dbReference>
<evidence type="ECO:0000256" key="1">
    <source>
        <dbReference type="SAM" id="SignalP"/>
    </source>
</evidence>
<gene>
    <name evidence="3" type="ORF">ABDJ38_16070</name>
</gene>
<dbReference type="InterPro" id="IPR001466">
    <property type="entry name" value="Beta-lactam-related"/>
</dbReference>
<reference evidence="3 4" key="1">
    <citation type="submission" date="2024-05" db="EMBL/GenBank/DDBJ databases">
        <authorList>
            <person name="Park S."/>
        </authorList>
    </citation>
    <scope>NUCLEOTIDE SEQUENCE [LARGE SCALE GENOMIC DNA]</scope>
    <source>
        <strain evidence="3 4">DGU5</strain>
    </source>
</reference>
<feature type="chain" id="PRO_5046670553" evidence="1">
    <location>
        <begin position="22"/>
        <end position="489"/>
    </location>
</feature>
<proteinExistence type="predicted"/>
<dbReference type="GO" id="GO:0016787">
    <property type="term" value="F:hydrolase activity"/>
    <property type="evidence" value="ECO:0007669"/>
    <property type="project" value="UniProtKB-KW"/>
</dbReference>
<keyword evidence="1" id="KW-0732">Signal</keyword>
<dbReference type="RefSeq" id="WP_346786153.1">
    <property type="nucleotide sequence ID" value="NZ_JBDLBR010000007.1"/>
</dbReference>
<dbReference type="PANTHER" id="PTHR46825:SF9">
    <property type="entry name" value="BETA-LACTAMASE-RELATED DOMAIN-CONTAINING PROTEIN"/>
    <property type="match status" value="1"/>
</dbReference>
<evidence type="ECO:0000313" key="3">
    <source>
        <dbReference type="EMBL" id="MEN7538693.1"/>
    </source>
</evidence>
<dbReference type="Gene3D" id="3.40.710.10">
    <property type="entry name" value="DD-peptidase/beta-lactamase superfamily"/>
    <property type="match status" value="1"/>
</dbReference>
<organism evidence="3 4">
    <name type="scientific">Aurantiacibacter flavus</name>
    <dbReference type="NCBI Taxonomy" id="3145232"/>
    <lineage>
        <taxon>Bacteria</taxon>
        <taxon>Pseudomonadati</taxon>
        <taxon>Pseudomonadota</taxon>
        <taxon>Alphaproteobacteria</taxon>
        <taxon>Sphingomonadales</taxon>
        <taxon>Erythrobacteraceae</taxon>
        <taxon>Aurantiacibacter</taxon>
    </lineage>
</organism>
<sequence length="489" mass="52704">MSSVTMALAAGALAASLPVQAQEMGRARDQAAQSHQEQVLAGLNDADIERRVDAVVDEIATHPEFVGLSVAVARGDRIVLDRGYGIADLEWNAPVDASTTFRIGSNTKQFTAAAILKLAEQGKLGLDDPLSQYVPEFDTGGRVVTVRQMLNHTSGIPEYTIQPDFFPNLSRLDLTDAELLELVSGKPFDFEPGAEWRYSNTNYYLLGMIVAKASGRPYAAFLQEEFFTPLGLAHTRYGSESEIIPRRAQGYSFDPNTGSLSNDAAISMNVPGGGGGLVSSAGDLVRWQIALTNGRAISTASFEQMIGSPVETDQGDTSYGFGLQIGHRDGQRVIKHSGGINGFHSDLIWLPDTALRVAVISNSEAMPSAVVEERIIAALTNEVPPVPRTTPLPETEPALRKFIADIVAGTPDYSTMLPLGAEATRSMLPMLQRIYADLGPLRSLEFTEVTLEGADAYRANFANAAVSYSVLLTEDGKIARMNFRPLPPE</sequence>
<name>A0ABV0D0M6_9SPHN</name>
<dbReference type="InterPro" id="IPR050491">
    <property type="entry name" value="AmpC-like"/>
</dbReference>
<comment type="caution">
    <text evidence="3">The sequence shown here is derived from an EMBL/GenBank/DDBJ whole genome shotgun (WGS) entry which is preliminary data.</text>
</comment>
<evidence type="ECO:0000259" key="2">
    <source>
        <dbReference type="Pfam" id="PF00144"/>
    </source>
</evidence>
<dbReference type="PANTHER" id="PTHR46825">
    <property type="entry name" value="D-ALANYL-D-ALANINE-CARBOXYPEPTIDASE/ENDOPEPTIDASE AMPH"/>
    <property type="match status" value="1"/>
</dbReference>
<dbReference type="EC" id="3.1.1.103" evidence="3"/>
<evidence type="ECO:0000313" key="4">
    <source>
        <dbReference type="Proteomes" id="UP001484535"/>
    </source>
</evidence>
<keyword evidence="3" id="KW-0378">Hydrolase</keyword>
<dbReference type="Pfam" id="PF00144">
    <property type="entry name" value="Beta-lactamase"/>
    <property type="match status" value="1"/>
</dbReference>
<feature type="domain" description="Beta-lactamase-related" evidence="2">
    <location>
        <begin position="53"/>
        <end position="377"/>
    </location>
</feature>
<feature type="signal peptide" evidence="1">
    <location>
        <begin position="1"/>
        <end position="21"/>
    </location>
</feature>
<dbReference type="SUPFAM" id="SSF56601">
    <property type="entry name" value="beta-lactamase/transpeptidase-like"/>
    <property type="match status" value="1"/>
</dbReference>
<dbReference type="InterPro" id="IPR012338">
    <property type="entry name" value="Beta-lactam/transpept-like"/>
</dbReference>
<accession>A0ABV0D0M6</accession>
<keyword evidence="4" id="KW-1185">Reference proteome</keyword>